<evidence type="ECO:0000256" key="1">
    <source>
        <dbReference type="SAM" id="SignalP"/>
    </source>
</evidence>
<keyword evidence="1" id="KW-0732">Signal</keyword>
<reference evidence="3" key="1">
    <citation type="submission" date="2017-08" db="EMBL/GenBank/DDBJ databases">
        <title>Direct submision.</title>
        <authorList>
            <person name="Kim S.-J."/>
            <person name="Rhee S.-K."/>
        </authorList>
    </citation>
    <scope>NUCLEOTIDE SEQUENCE [LARGE SCALE GENOMIC DNA]</scope>
    <source>
        <strain evidence="3">GI5</strain>
    </source>
</reference>
<feature type="chain" id="PRO_5014998558" evidence="1">
    <location>
        <begin position="22"/>
        <end position="494"/>
    </location>
</feature>
<evidence type="ECO:0000313" key="3">
    <source>
        <dbReference type="Proteomes" id="UP000235116"/>
    </source>
</evidence>
<dbReference type="RefSeq" id="WP_101895222.1">
    <property type="nucleotide sequence ID" value="NZ_CP022684.1"/>
</dbReference>
<accession>A0A2K9LNN7</accession>
<dbReference type="SUPFAM" id="SSF50939">
    <property type="entry name" value="Sialidases"/>
    <property type="match status" value="1"/>
</dbReference>
<dbReference type="EMBL" id="CP022684">
    <property type="protein sequence ID" value="AUM13847.1"/>
    <property type="molecule type" value="Genomic_DNA"/>
</dbReference>
<dbReference type="InterPro" id="IPR036278">
    <property type="entry name" value="Sialidase_sf"/>
</dbReference>
<proteinExistence type="predicted"/>
<gene>
    <name evidence="2" type="ORF">Kalk_16050</name>
</gene>
<protein>
    <submittedName>
        <fullName evidence="2">Uncharacterized protein</fullName>
    </submittedName>
</protein>
<dbReference type="KEGG" id="kak:Kalk_16050"/>
<dbReference type="AlphaFoldDB" id="A0A2K9LNN7"/>
<dbReference type="PROSITE" id="PS51257">
    <property type="entry name" value="PROKAR_LIPOPROTEIN"/>
    <property type="match status" value="1"/>
</dbReference>
<keyword evidence="3" id="KW-1185">Reference proteome</keyword>
<dbReference type="Proteomes" id="UP000235116">
    <property type="component" value="Chromosome"/>
</dbReference>
<dbReference type="OrthoDB" id="41724at2"/>
<organism evidence="2 3">
    <name type="scientific">Ketobacter alkanivorans</name>
    <dbReference type="NCBI Taxonomy" id="1917421"/>
    <lineage>
        <taxon>Bacteria</taxon>
        <taxon>Pseudomonadati</taxon>
        <taxon>Pseudomonadota</taxon>
        <taxon>Gammaproteobacteria</taxon>
        <taxon>Pseudomonadales</taxon>
        <taxon>Ketobacteraceae</taxon>
        <taxon>Ketobacter</taxon>
    </lineage>
</organism>
<evidence type="ECO:0000313" key="2">
    <source>
        <dbReference type="EMBL" id="AUM13847.1"/>
    </source>
</evidence>
<sequence length="494" mass="53530">MMKNKSAVLALAALFSVGLQGCKIKDNPYAFEGQECYPEQAATGYRATPIGAVAESISSTDSIVPCLSKTGFGSAEPTMAIKNDGSIFYGPAFTNEGNGIIRSRDNGVSWDFLPITLPNGEDHSRVQPFLGMEPVTERVFFHSSKLNTGGLDELDFGFGFNMSWSDDDGATWGYTNVEMAAFDWGKVYAGPPVYSEPTGTSNVLYLSAPTPISTPAVIVSPQKQQVMRSLDNGESWDEVGFLSLKPSDNDCHFLEWVIMGAGVVDPNDGTVYIGFRRCNRLGIGISHDEGVTWQVQDIPNTNLINYYTVLDVGLVNGNYVMGEPLSIDSDGNLYAVYPDVDDVLRMTISRDGGQSWSAPVVVSAPNVRSVRYGSLTVKTPGTVAIAYYGNIGKAPYHAMMAESLNAFDANPVFRGAIVNNVNDPVYPIGFDPGYLGMFVGGDLNEIVQVRYAPNGDVFATFNVNMCPDYINCTWDITEKAQSQLQGGLGRLIHQ</sequence>
<dbReference type="Gene3D" id="2.120.10.10">
    <property type="match status" value="1"/>
</dbReference>
<feature type="signal peptide" evidence="1">
    <location>
        <begin position="1"/>
        <end position="21"/>
    </location>
</feature>
<name>A0A2K9LNN7_9GAMM</name>
<dbReference type="CDD" id="cd15482">
    <property type="entry name" value="Sialidase_non-viral"/>
    <property type="match status" value="1"/>
</dbReference>